<evidence type="ECO:0000259" key="2">
    <source>
        <dbReference type="Pfam" id="PF16746"/>
    </source>
</evidence>
<dbReference type="InterPro" id="IPR004148">
    <property type="entry name" value="BAR_dom"/>
</dbReference>
<reference evidence="3" key="2">
    <citation type="submission" date="2025-09" db="UniProtKB">
        <authorList>
            <consortium name="Ensembl"/>
        </authorList>
    </citation>
    <scope>IDENTIFICATION</scope>
</reference>
<dbReference type="FunFam" id="1.20.1270.60:FF:000001">
    <property type="entry name" value="Rho GTPase-activating protein 26"/>
    <property type="match status" value="1"/>
</dbReference>
<dbReference type="SUPFAM" id="SSF103657">
    <property type="entry name" value="BAR/IMD domain-like"/>
    <property type="match status" value="1"/>
</dbReference>
<dbReference type="Ensembl" id="ENSCVAT00000003544.1">
    <property type="protein sequence ID" value="ENSCVAP00000024689.1"/>
    <property type="gene ID" value="ENSCVAG00000009293.1"/>
</dbReference>
<reference evidence="3" key="1">
    <citation type="submission" date="2025-08" db="UniProtKB">
        <authorList>
            <consortium name="Ensembl"/>
        </authorList>
    </citation>
    <scope>IDENTIFICATION</scope>
</reference>
<accession>A0A3Q2E0A7</accession>
<keyword evidence="4" id="KW-1185">Reference proteome</keyword>
<dbReference type="PANTHER" id="PTHR12552">
    <property type="entry name" value="OLIGOPHRENIN 1"/>
    <property type="match status" value="1"/>
</dbReference>
<dbReference type="GO" id="GO:0005096">
    <property type="term" value="F:GTPase activator activity"/>
    <property type="evidence" value="ECO:0007669"/>
    <property type="project" value="UniProtKB-KW"/>
</dbReference>
<dbReference type="Proteomes" id="UP000265020">
    <property type="component" value="Unassembled WGS sequence"/>
</dbReference>
<dbReference type="Pfam" id="PF16746">
    <property type="entry name" value="BAR_3"/>
    <property type="match status" value="1"/>
</dbReference>
<dbReference type="GeneTree" id="ENSGT00940000157254"/>
<sequence length="214" mass="25310">MGLPALEFSDCYLDSPQFRDRLRSHELELDKTNKFIKELIKDGKALIQALKCLSTAKRKFADSLNDFKFQCIGDAETDDEICIGGCYRLHQCIENANDVLITPLERFRKEQISAAKVRRKKYDKETEKYCAVLEKHLSLSAKKKESHLHEADNQVDHVRQHFYEVSLEYVFKVQEVQERKMFDFVEPVRKHRFLFIFFLFIAFKQYKGSFNSFC</sequence>
<evidence type="ECO:0000313" key="3">
    <source>
        <dbReference type="Ensembl" id="ENSCVAP00000024689.1"/>
    </source>
</evidence>
<evidence type="ECO:0000313" key="4">
    <source>
        <dbReference type="Proteomes" id="UP000265020"/>
    </source>
</evidence>
<dbReference type="InterPro" id="IPR027267">
    <property type="entry name" value="AH/BAR_dom_sf"/>
</dbReference>
<dbReference type="InterPro" id="IPR047234">
    <property type="entry name" value="GRAF_fam"/>
</dbReference>
<protein>
    <submittedName>
        <fullName evidence="3">Rho GTPase activating protein 26</fullName>
    </submittedName>
</protein>
<dbReference type="GO" id="GO:0005737">
    <property type="term" value="C:cytoplasm"/>
    <property type="evidence" value="ECO:0007669"/>
    <property type="project" value="InterPro"/>
</dbReference>
<keyword evidence="1" id="KW-0343">GTPase activation</keyword>
<evidence type="ECO:0000256" key="1">
    <source>
        <dbReference type="ARBA" id="ARBA00022468"/>
    </source>
</evidence>
<feature type="domain" description="BAR" evidence="2">
    <location>
        <begin position="6"/>
        <end position="188"/>
    </location>
</feature>
<organism evidence="3 4">
    <name type="scientific">Cyprinodon variegatus</name>
    <name type="common">Sheepshead minnow</name>
    <dbReference type="NCBI Taxonomy" id="28743"/>
    <lineage>
        <taxon>Eukaryota</taxon>
        <taxon>Metazoa</taxon>
        <taxon>Chordata</taxon>
        <taxon>Craniata</taxon>
        <taxon>Vertebrata</taxon>
        <taxon>Euteleostomi</taxon>
        <taxon>Actinopterygii</taxon>
        <taxon>Neopterygii</taxon>
        <taxon>Teleostei</taxon>
        <taxon>Neoteleostei</taxon>
        <taxon>Acanthomorphata</taxon>
        <taxon>Ovalentaria</taxon>
        <taxon>Atherinomorphae</taxon>
        <taxon>Cyprinodontiformes</taxon>
        <taxon>Cyprinodontidae</taxon>
        <taxon>Cyprinodon</taxon>
    </lineage>
</organism>
<name>A0A3Q2E0A7_CYPVA</name>
<proteinExistence type="predicted"/>
<dbReference type="AlphaFoldDB" id="A0A3Q2E0A7"/>
<dbReference type="Gene3D" id="1.20.1270.60">
    <property type="entry name" value="Arfaptin homology (AH) domain/BAR domain"/>
    <property type="match status" value="1"/>
</dbReference>
<dbReference type="PANTHER" id="PTHR12552:SF4">
    <property type="entry name" value="RHO GTPASE-ACTIVATING PROTEIN 26"/>
    <property type="match status" value="1"/>
</dbReference>